<sequence length="263" mass="29022">MESRLIVITASGKTKEQFMRDRHLYVTEVGFENDVEAMVRRRVAGEPIAYILSEWEFYGMPLTVSRDVLIPRVDTEVLVDVVVALYKDNLNGTRVLDMCAGSGCIGLAIAANVPFCRVLLADKSQEALKICRANTIRNNLTRSVTSIELDALEGPPMLMGLFDLIVCNPPYIPTGDIPGLDVSVRDFEPREALDGGEDGLQFYRGVSSKWKSVLKDDGRIVFECGVGQAEGVRAILEENGFTDIATYKDSLNIDRVVTGILNN</sequence>
<dbReference type="PANTHER" id="PTHR18895:SF74">
    <property type="entry name" value="MTRF1L RELEASE FACTOR GLUTAMINE METHYLTRANSFERASE"/>
    <property type="match status" value="1"/>
</dbReference>
<keyword evidence="3 7" id="KW-0808">Transferase</keyword>
<dbReference type="GO" id="GO:0032259">
    <property type="term" value="P:methylation"/>
    <property type="evidence" value="ECO:0007669"/>
    <property type="project" value="UniProtKB-KW"/>
</dbReference>
<dbReference type="Gene3D" id="1.10.8.10">
    <property type="entry name" value="DNA helicase RuvA subunit, C-terminal domain"/>
    <property type="match status" value="1"/>
</dbReference>
<dbReference type="AlphaFoldDB" id="A0A1M5YW48"/>
<gene>
    <name evidence="7" type="ORF">SAMN02745823_02907</name>
</gene>
<dbReference type="NCBIfam" id="TIGR00536">
    <property type="entry name" value="hemK_fam"/>
    <property type="match status" value="1"/>
</dbReference>
<dbReference type="InterPro" id="IPR029063">
    <property type="entry name" value="SAM-dependent_MTases_sf"/>
</dbReference>
<organism evidence="7 8">
    <name type="scientific">Sporobacter termitidis DSM 10068</name>
    <dbReference type="NCBI Taxonomy" id="1123282"/>
    <lineage>
        <taxon>Bacteria</taxon>
        <taxon>Bacillati</taxon>
        <taxon>Bacillota</taxon>
        <taxon>Clostridia</taxon>
        <taxon>Eubacteriales</taxon>
        <taxon>Oscillospiraceae</taxon>
        <taxon>Sporobacter</taxon>
    </lineage>
</organism>
<evidence type="ECO:0000256" key="1">
    <source>
        <dbReference type="ARBA" id="ARBA00012771"/>
    </source>
</evidence>
<dbReference type="EMBL" id="FQXV01000011">
    <property type="protein sequence ID" value="SHI16251.1"/>
    <property type="molecule type" value="Genomic_DNA"/>
</dbReference>
<evidence type="ECO:0000256" key="2">
    <source>
        <dbReference type="ARBA" id="ARBA00022603"/>
    </source>
</evidence>
<dbReference type="GO" id="GO:0003676">
    <property type="term" value="F:nucleic acid binding"/>
    <property type="evidence" value="ECO:0007669"/>
    <property type="project" value="InterPro"/>
</dbReference>
<dbReference type="PROSITE" id="PS00092">
    <property type="entry name" value="N6_MTASE"/>
    <property type="match status" value="1"/>
</dbReference>
<protein>
    <recommendedName>
        <fullName evidence="1">peptide chain release factor N(5)-glutamine methyltransferase</fullName>
        <ecNumber evidence="1">2.1.1.297</ecNumber>
    </recommendedName>
</protein>
<dbReference type="PANTHER" id="PTHR18895">
    <property type="entry name" value="HEMK METHYLTRANSFERASE"/>
    <property type="match status" value="1"/>
</dbReference>
<dbReference type="SUPFAM" id="SSF53335">
    <property type="entry name" value="S-adenosyl-L-methionine-dependent methyltransferases"/>
    <property type="match status" value="1"/>
</dbReference>
<dbReference type="Proteomes" id="UP000183995">
    <property type="component" value="Unassembled WGS sequence"/>
</dbReference>
<dbReference type="InterPro" id="IPR007848">
    <property type="entry name" value="Small_mtfrase_dom"/>
</dbReference>
<evidence type="ECO:0000313" key="8">
    <source>
        <dbReference type="Proteomes" id="UP000183995"/>
    </source>
</evidence>
<name>A0A1M5YW48_9FIRM</name>
<dbReference type="InterPro" id="IPR004556">
    <property type="entry name" value="HemK-like"/>
</dbReference>
<accession>A0A1M5YW48</accession>
<reference evidence="7 8" key="1">
    <citation type="submission" date="2016-11" db="EMBL/GenBank/DDBJ databases">
        <authorList>
            <person name="Jaros S."/>
            <person name="Januszkiewicz K."/>
            <person name="Wedrychowicz H."/>
        </authorList>
    </citation>
    <scope>NUCLEOTIDE SEQUENCE [LARGE SCALE GENOMIC DNA]</scope>
    <source>
        <strain evidence="7 8">DSM 10068</strain>
    </source>
</reference>
<dbReference type="GO" id="GO:0102559">
    <property type="term" value="F:peptide chain release factor N(5)-glutamine methyltransferase activity"/>
    <property type="evidence" value="ECO:0007669"/>
    <property type="project" value="UniProtKB-EC"/>
</dbReference>
<proteinExistence type="predicted"/>
<keyword evidence="2 7" id="KW-0489">Methyltransferase</keyword>
<keyword evidence="8" id="KW-1185">Reference proteome</keyword>
<dbReference type="STRING" id="1123282.SAMN02745823_02907"/>
<dbReference type="InterPro" id="IPR050320">
    <property type="entry name" value="N5-glutamine_MTase"/>
</dbReference>
<keyword evidence="4" id="KW-0949">S-adenosyl-L-methionine</keyword>
<evidence type="ECO:0000256" key="4">
    <source>
        <dbReference type="ARBA" id="ARBA00022691"/>
    </source>
</evidence>
<dbReference type="InterPro" id="IPR019874">
    <property type="entry name" value="RF_methyltr_PrmC"/>
</dbReference>
<dbReference type="NCBIfam" id="TIGR03534">
    <property type="entry name" value="RF_mod_PrmC"/>
    <property type="match status" value="1"/>
</dbReference>
<dbReference type="Gene3D" id="3.40.50.150">
    <property type="entry name" value="Vaccinia Virus protein VP39"/>
    <property type="match status" value="1"/>
</dbReference>
<dbReference type="InterPro" id="IPR002052">
    <property type="entry name" value="DNA_methylase_N6_adenine_CS"/>
</dbReference>
<evidence type="ECO:0000313" key="7">
    <source>
        <dbReference type="EMBL" id="SHI16251.1"/>
    </source>
</evidence>
<feature type="domain" description="Methyltransferase small" evidence="6">
    <location>
        <begin position="88"/>
        <end position="171"/>
    </location>
</feature>
<comment type="catalytic activity">
    <reaction evidence="5">
        <text>L-glutaminyl-[peptide chain release factor] + S-adenosyl-L-methionine = N(5)-methyl-L-glutaminyl-[peptide chain release factor] + S-adenosyl-L-homocysteine + H(+)</text>
        <dbReference type="Rhea" id="RHEA:42896"/>
        <dbReference type="Rhea" id="RHEA-COMP:10271"/>
        <dbReference type="Rhea" id="RHEA-COMP:10272"/>
        <dbReference type="ChEBI" id="CHEBI:15378"/>
        <dbReference type="ChEBI" id="CHEBI:30011"/>
        <dbReference type="ChEBI" id="CHEBI:57856"/>
        <dbReference type="ChEBI" id="CHEBI:59789"/>
        <dbReference type="ChEBI" id="CHEBI:61891"/>
        <dbReference type="EC" id="2.1.1.297"/>
    </reaction>
</comment>
<evidence type="ECO:0000259" key="6">
    <source>
        <dbReference type="Pfam" id="PF05175"/>
    </source>
</evidence>
<dbReference type="CDD" id="cd02440">
    <property type="entry name" value="AdoMet_MTases"/>
    <property type="match status" value="1"/>
</dbReference>
<dbReference type="EC" id="2.1.1.297" evidence="1"/>
<evidence type="ECO:0000256" key="5">
    <source>
        <dbReference type="ARBA" id="ARBA00048391"/>
    </source>
</evidence>
<evidence type="ECO:0000256" key="3">
    <source>
        <dbReference type="ARBA" id="ARBA00022679"/>
    </source>
</evidence>
<dbReference type="Pfam" id="PF05175">
    <property type="entry name" value="MTS"/>
    <property type="match status" value="1"/>
</dbReference>